<dbReference type="Proteomes" id="UP001155145">
    <property type="component" value="Unassembled WGS sequence"/>
</dbReference>
<evidence type="ECO:0000313" key="6">
    <source>
        <dbReference type="EMBL" id="UON91075.1"/>
    </source>
</evidence>
<feature type="compositionally biased region" description="Polar residues" evidence="3">
    <location>
        <begin position="236"/>
        <end position="256"/>
    </location>
</feature>
<evidence type="ECO:0000256" key="3">
    <source>
        <dbReference type="SAM" id="MobiDB-lite"/>
    </source>
</evidence>
<dbReference type="GO" id="GO:0006654">
    <property type="term" value="P:phosphatidic acid biosynthetic process"/>
    <property type="evidence" value="ECO:0007669"/>
    <property type="project" value="TreeGrafter"/>
</dbReference>
<organism evidence="5 8">
    <name type="scientific">Arthrobacter zhangbolii</name>
    <dbReference type="NCBI Taxonomy" id="2886936"/>
    <lineage>
        <taxon>Bacteria</taxon>
        <taxon>Bacillati</taxon>
        <taxon>Actinomycetota</taxon>
        <taxon>Actinomycetes</taxon>
        <taxon>Micrococcales</taxon>
        <taxon>Micrococcaceae</taxon>
        <taxon>Arthrobacter</taxon>
    </lineage>
</organism>
<keyword evidence="1" id="KW-0808">Transferase</keyword>
<dbReference type="PANTHER" id="PTHR10434:SF55">
    <property type="entry name" value="POSSIBLE ACYLTRANSFERASE"/>
    <property type="match status" value="1"/>
</dbReference>
<dbReference type="PANTHER" id="PTHR10434">
    <property type="entry name" value="1-ACYL-SN-GLYCEROL-3-PHOSPHATE ACYLTRANSFERASE"/>
    <property type="match status" value="1"/>
</dbReference>
<protein>
    <submittedName>
        <fullName evidence="5">1-acyl-sn-glycerol-3-phosphate acyltransferase</fullName>
    </submittedName>
</protein>
<dbReference type="InterPro" id="IPR002123">
    <property type="entry name" value="Plipid/glycerol_acylTrfase"/>
</dbReference>
<dbReference type="GO" id="GO:0005886">
    <property type="term" value="C:plasma membrane"/>
    <property type="evidence" value="ECO:0007669"/>
    <property type="project" value="TreeGrafter"/>
</dbReference>
<dbReference type="Pfam" id="PF01553">
    <property type="entry name" value="Acyltransferase"/>
    <property type="match status" value="1"/>
</dbReference>
<evidence type="ECO:0000313" key="8">
    <source>
        <dbReference type="Proteomes" id="UP001155145"/>
    </source>
</evidence>
<proteinExistence type="predicted"/>
<dbReference type="SMART" id="SM00563">
    <property type="entry name" value="PlsC"/>
    <property type="match status" value="1"/>
</dbReference>
<feature type="region of interest" description="Disordered" evidence="3">
    <location>
        <begin position="222"/>
        <end position="264"/>
    </location>
</feature>
<dbReference type="GO" id="GO:0003841">
    <property type="term" value="F:1-acylglycerol-3-phosphate O-acyltransferase activity"/>
    <property type="evidence" value="ECO:0007669"/>
    <property type="project" value="TreeGrafter"/>
</dbReference>
<sequence>MKESRRSRVVFALLAGTLRPVFNVFLRKQWHGAENLPKDTGFIVCPNHVTEIDPVVVGHFLYNQGHPPHFLAKASLFKVPVLGPALSSTNQVPVERVTAGAAGSLDAAREALAAGRALVIYPEGTLTRDPDLWPMKGRTGAARLALTTGVPVIPIAHWGDQELLPRYAKRPSLFPRKHVQLVVGEPVDLSDFADQPLSKAVLDAATDRIMSDLTDMVSKLRGAEPPKARWDPVANGQRQIGRSFETGGNVSGTPTTHIKPEAPK</sequence>
<accession>A0A9X1M486</accession>
<reference evidence="5" key="1">
    <citation type="submission" date="2021-10" db="EMBL/GenBank/DDBJ databases">
        <title>Novel species in genus Arthrobacter.</title>
        <authorList>
            <person name="Liu Y."/>
        </authorList>
    </citation>
    <scope>NUCLEOTIDE SEQUENCE</scope>
    <source>
        <strain evidence="5">Zg-Y462</strain>
        <strain evidence="7">zg-Y462</strain>
    </source>
</reference>
<dbReference type="EMBL" id="CP094984">
    <property type="protein sequence ID" value="UON91075.1"/>
    <property type="molecule type" value="Genomic_DNA"/>
</dbReference>
<dbReference type="AlphaFoldDB" id="A0A9X1M486"/>
<evidence type="ECO:0000313" key="5">
    <source>
        <dbReference type="EMBL" id="MCC3271128.1"/>
    </source>
</evidence>
<gene>
    <name evidence="5" type="ORF">LJ755_00070</name>
    <name evidence="6" type="ORF">MUK71_10610</name>
</gene>
<keyword evidence="7" id="KW-1185">Reference proteome</keyword>
<dbReference type="Proteomes" id="UP000829758">
    <property type="component" value="Chromosome"/>
</dbReference>
<evidence type="ECO:0000256" key="2">
    <source>
        <dbReference type="ARBA" id="ARBA00023315"/>
    </source>
</evidence>
<evidence type="ECO:0000259" key="4">
    <source>
        <dbReference type="SMART" id="SM00563"/>
    </source>
</evidence>
<evidence type="ECO:0000256" key="1">
    <source>
        <dbReference type="ARBA" id="ARBA00022679"/>
    </source>
</evidence>
<dbReference type="RefSeq" id="WP_227927603.1">
    <property type="nucleotide sequence ID" value="NZ_CP094984.1"/>
</dbReference>
<name>A0A9X1M486_9MICC</name>
<keyword evidence="2 5" id="KW-0012">Acyltransferase</keyword>
<feature type="domain" description="Phospholipid/glycerol acyltransferase" evidence="4">
    <location>
        <begin position="42"/>
        <end position="160"/>
    </location>
</feature>
<evidence type="ECO:0000313" key="7">
    <source>
        <dbReference type="Proteomes" id="UP000829758"/>
    </source>
</evidence>
<dbReference type="EMBL" id="JAJFZT010000001">
    <property type="protein sequence ID" value="MCC3271128.1"/>
    <property type="molecule type" value="Genomic_DNA"/>
</dbReference>
<dbReference type="SUPFAM" id="SSF69593">
    <property type="entry name" value="Glycerol-3-phosphate (1)-acyltransferase"/>
    <property type="match status" value="1"/>
</dbReference>
<dbReference type="CDD" id="cd07989">
    <property type="entry name" value="LPLAT_AGPAT-like"/>
    <property type="match status" value="1"/>
</dbReference>